<dbReference type="Proteomes" id="UP000785200">
    <property type="component" value="Unassembled WGS sequence"/>
</dbReference>
<dbReference type="AlphaFoldDB" id="A0A9P7AV23"/>
<dbReference type="InterPro" id="IPR027417">
    <property type="entry name" value="P-loop_NTPase"/>
</dbReference>
<dbReference type="InterPro" id="IPR040632">
    <property type="entry name" value="Sulfotransfer_4"/>
</dbReference>
<comment type="caution">
    <text evidence="1">The sequence shown here is derived from an EMBL/GenBank/DDBJ whole genome shotgun (WGS) entry which is preliminary data.</text>
</comment>
<accession>A0A9P7AV23</accession>
<dbReference type="Gene3D" id="3.40.50.300">
    <property type="entry name" value="P-loop containing nucleotide triphosphate hydrolases"/>
    <property type="match status" value="1"/>
</dbReference>
<dbReference type="Pfam" id="PF17784">
    <property type="entry name" value="Sulfotransfer_4"/>
    <property type="match status" value="1"/>
</dbReference>
<name>A0A9P7AV23_9HELO</name>
<dbReference type="PANTHER" id="PTHR36978">
    <property type="entry name" value="P-LOOP CONTAINING NUCLEOTIDE TRIPHOSPHATE HYDROLASE"/>
    <property type="match status" value="1"/>
</dbReference>
<dbReference type="PANTHER" id="PTHR36978:SF4">
    <property type="entry name" value="P-LOOP CONTAINING NUCLEOSIDE TRIPHOSPHATE HYDROLASE PROTEIN"/>
    <property type="match status" value="1"/>
</dbReference>
<organism evidence="1 2">
    <name type="scientific">Hyphodiscus hymeniophilus</name>
    <dbReference type="NCBI Taxonomy" id="353542"/>
    <lineage>
        <taxon>Eukaryota</taxon>
        <taxon>Fungi</taxon>
        <taxon>Dikarya</taxon>
        <taxon>Ascomycota</taxon>
        <taxon>Pezizomycotina</taxon>
        <taxon>Leotiomycetes</taxon>
        <taxon>Helotiales</taxon>
        <taxon>Hyphodiscaceae</taxon>
        <taxon>Hyphodiscus</taxon>
    </lineage>
</organism>
<proteinExistence type="predicted"/>
<evidence type="ECO:0000313" key="1">
    <source>
        <dbReference type="EMBL" id="KAG0646936.1"/>
    </source>
</evidence>
<sequence length="210" mass="24610">MEILCLGLCRTATQSLADALEVLGYNRIYHMREVFKNQHGQYWISALEAKYEKKDKPFGREEFDQFLGDYAGVSDIPAALFYEELIDAYPEAKIILTTRDEDKWFESMKATVWHLHESRKAASAKGIPYRLSELQYEHVWGGDPDTYGRAKYREHNERLRSIAPNDRFLEYQVQEGWQPLCSFLNKEVPTVPFPRSDDWAEYKKENATKP</sequence>
<evidence type="ECO:0000313" key="2">
    <source>
        <dbReference type="Proteomes" id="UP000785200"/>
    </source>
</evidence>
<dbReference type="SUPFAM" id="SSF52540">
    <property type="entry name" value="P-loop containing nucleoside triphosphate hydrolases"/>
    <property type="match status" value="1"/>
</dbReference>
<gene>
    <name evidence="1" type="ORF">D0Z07_6471</name>
</gene>
<evidence type="ECO:0008006" key="3">
    <source>
        <dbReference type="Google" id="ProtNLM"/>
    </source>
</evidence>
<dbReference type="OrthoDB" id="408152at2759"/>
<reference evidence="1" key="1">
    <citation type="submission" date="2019-07" db="EMBL/GenBank/DDBJ databases">
        <title>Hyphodiscus hymeniophilus genome sequencing and assembly.</title>
        <authorList>
            <person name="Kramer G."/>
            <person name="Nodwell J."/>
        </authorList>
    </citation>
    <scope>NUCLEOTIDE SEQUENCE</scope>
    <source>
        <strain evidence="1">ATCC 34498</strain>
    </source>
</reference>
<protein>
    <recommendedName>
        <fullName evidence="3">Sulfotransferase</fullName>
    </recommendedName>
</protein>
<keyword evidence="2" id="KW-1185">Reference proteome</keyword>
<dbReference type="EMBL" id="VNKQ01000014">
    <property type="protein sequence ID" value="KAG0646936.1"/>
    <property type="molecule type" value="Genomic_DNA"/>
</dbReference>